<dbReference type="PANTHER" id="PTHR42915">
    <property type="entry name" value="HYPOTHETICAL 460 KDA PROTEIN IN FEUA-SIGW INTERGENIC REGION [PRECURSOR]"/>
    <property type="match status" value="1"/>
</dbReference>
<dbReference type="EMBL" id="JACHJG010000008">
    <property type="protein sequence ID" value="MBB4887990.1"/>
    <property type="molecule type" value="Genomic_DNA"/>
</dbReference>
<comment type="caution">
    <text evidence="3">The sequence shown here is derived from an EMBL/GenBank/DDBJ whole genome shotgun (WGS) entry which is preliminary data.</text>
</comment>
<dbReference type="InterPro" id="IPR006311">
    <property type="entry name" value="TAT_signal"/>
</dbReference>
<evidence type="ECO:0000313" key="4">
    <source>
        <dbReference type="Proteomes" id="UP000556436"/>
    </source>
</evidence>
<reference evidence="3 4" key="1">
    <citation type="submission" date="2020-08" db="EMBL/GenBank/DDBJ databases">
        <title>Genomic Encyclopedia of Type Strains, Phase III (KMG-III): the genomes of soil and plant-associated and newly described type strains.</title>
        <authorList>
            <person name="Whitman W."/>
        </authorList>
    </citation>
    <scope>NUCLEOTIDE SEQUENCE [LARGE SCALE GENOMIC DNA]</scope>
    <source>
        <strain evidence="3 4">CECT 3265</strain>
    </source>
</reference>
<feature type="domain" description="Peptidoglycan beta-N-acetylmuramidase NamZ N-terminal" evidence="2">
    <location>
        <begin position="63"/>
        <end position="245"/>
    </location>
</feature>
<gene>
    <name evidence="3" type="ORF">FHS38_004058</name>
</gene>
<organism evidence="3 4">
    <name type="scientific">Streptomyces netropsis</name>
    <name type="common">Streptoverticillium netropsis</name>
    <dbReference type="NCBI Taxonomy" id="55404"/>
    <lineage>
        <taxon>Bacteria</taxon>
        <taxon>Bacillati</taxon>
        <taxon>Actinomycetota</taxon>
        <taxon>Actinomycetes</taxon>
        <taxon>Kitasatosporales</taxon>
        <taxon>Streptomycetaceae</taxon>
        <taxon>Streptomyces</taxon>
    </lineage>
</organism>
<proteinExistence type="predicted"/>
<dbReference type="AlphaFoldDB" id="A0A7W7PGQ7"/>
<evidence type="ECO:0000256" key="1">
    <source>
        <dbReference type="SAM" id="SignalP"/>
    </source>
</evidence>
<feature type="chain" id="PRO_5038753538" evidence="1">
    <location>
        <begin position="29"/>
        <end position="247"/>
    </location>
</feature>
<name>A0A7W7PGQ7_STRNE</name>
<protein>
    <submittedName>
        <fullName evidence="3">Uncharacterized protein YbbC (DUF1343 family)</fullName>
    </submittedName>
</protein>
<dbReference type="Pfam" id="PF07075">
    <property type="entry name" value="NamZ_N"/>
    <property type="match status" value="1"/>
</dbReference>
<keyword evidence="4" id="KW-1185">Reference proteome</keyword>
<feature type="signal peptide" evidence="1">
    <location>
        <begin position="1"/>
        <end position="28"/>
    </location>
</feature>
<dbReference type="Gene3D" id="3.40.50.12170">
    <property type="entry name" value="Uncharacterised protein PF07075, DUF1343"/>
    <property type="match status" value="1"/>
</dbReference>
<dbReference type="InterPro" id="IPR008302">
    <property type="entry name" value="NamZ"/>
</dbReference>
<dbReference type="GO" id="GO:0033922">
    <property type="term" value="F:peptidoglycan beta-N-acetylmuramidase activity"/>
    <property type="evidence" value="ECO:0007669"/>
    <property type="project" value="InterPro"/>
</dbReference>
<dbReference type="PROSITE" id="PS51318">
    <property type="entry name" value="TAT"/>
    <property type="match status" value="1"/>
</dbReference>
<keyword evidence="1" id="KW-0732">Signal</keyword>
<dbReference type="InterPro" id="IPR048502">
    <property type="entry name" value="NamZ_N"/>
</dbReference>
<evidence type="ECO:0000259" key="2">
    <source>
        <dbReference type="Pfam" id="PF07075"/>
    </source>
</evidence>
<dbReference type="Proteomes" id="UP000556436">
    <property type="component" value="Unassembled WGS sequence"/>
</dbReference>
<sequence length="247" mass="26321">MATSRRSLLAAAATAGTSVLLTSGSGPAAAFGTDDAAGRTAPVRPGFDNLAADGYRVLEGQQVGVLTNMAGITRDCRSIVDVMHADDRVRVTAIFTGEHGYRGTPQAGKSEGDTIDRSSGLPVFDTHLRSGKALAEVIDRSKVDTLVYDFQDCGARFYTCNWTLYDAMVAAATARRRFVVLDRPNPVTGRQALGPVLDKKYASFVGREPIAQAHGMTPGELALLFNDRFLPAAAGRRVDLEVVPLYG</sequence>
<evidence type="ECO:0000313" key="3">
    <source>
        <dbReference type="EMBL" id="MBB4887990.1"/>
    </source>
</evidence>
<dbReference type="PANTHER" id="PTHR42915:SF1">
    <property type="entry name" value="PEPTIDOGLYCAN BETA-N-ACETYLMURAMIDASE NAMZ"/>
    <property type="match status" value="1"/>
</dbReference>
<accession>A0A7W7PGQ7</accession>